<dbReference type="RefSeq" id="WP_307159518.1">
    <property type="nucleotide sequence ID" value="NZ_JAUSWH010000014.1"/>
</dbReference>
<protein>
    <recommendedName>
        <fullName evidence="1">MlaB-like STAS domain-containing protein</fullName>
    </recommendedName>
</protein>
<organism evidence="2 3">
    <name type="scientific">Rhizobium paknamense</name>
    <dbReference type="NCBI Taxonomy" id="1206817"/>
    <lineage>
        <taxon>Bacteria</taxon>
        <taxon>Pseudomonadati</taxon>
        <taxon>Pseudomonadota</taxon>
        <taxon>Alphaproteobacteria</taxon>
        <taxon>Hyphomicrobiales</taxon>
        <taxon>Rhizobiaceae</taxon>
        <taxon>Rhizobium/Agrobacterium group</taxon>
        <taxon>Rhizobium</taxon>
    </lineage>
</organism>
<dbReference type="Proteomes" id="UP001235269">
    <property type="component" value="Unassembled WGS sequence"/>
</dbReference>
<proteinExistence type="predicted"/>
<sequence>MTASTATTPVVLPRMLTIRQAQAVKELLLEALSSSSRVSLAVPEDAEVDLSFLQLVEAARITAARRGLVLSLDSPPGGALLDVLKRSGFLESRDHNLSSFWSDRKDIA</sequence>
<evidence type="ECO:0000259" key="1">
    <source>
        <dbReference type="Pfam" id="PF13466"/>
    </source>
</evidence>
<accession>A0ABU0IGH2</accession>
<gene>
    <name evidence="2" type="ORF">QO005_003690</name>
</gene>
<evidence type="ECO:0000313" key="2">
    <source>
        <dbReference type="EMBL" id="MDQ0457334.1"/>
    </source>
</evidence>
<evidence type="ECO:0000313" key="3">
    <source>
        <dbReference type="Proteomes" id="UP001235269"/>
    </source>
</evidence>
<comment type="caution">
    <text evidence="2">The sequence shown here is derived from an EMBL/GenBank/DDBJ whole genome shotgun (WGS) entry which is preliminary data.</text>
</comment>
<name>A0ABU0IGH2_9HYPH</name>
<feature type="domain" description="MlaB-like STAS" evidence="1">
    <location>
        <begin position="10"/>
        <end position="88"/>
    </location>
</feature>
<reference evidence="2 3" key="1">
    <citation type="submission" date="2023-07" db="EMBL/GenBank/DDBJ databases">
        <title>Genomic Encyclopedia of Type Strains, Phase IV (KMG-IV): sequencing the most valuable type-strain genomes for metagenomic binning, comparative biology and taxonomic classification.</title>
        <authorList>
            <person name="Goeker M."/>
        </authorList>
    </citation>
    <scope>NUCLEOTIDE SEQUENCE [LARGE SCALE GENOMIC DNA]</scope>
    <source>
        <strain evidence="2 3">DSM 100301</strain>
    </source>
</reference>
<dbReference type="InterPro" id="IPR058548">
    <property type="entry name" value="MlaB-like_STAS"/>
</dbReference>
<dbReference type="Pfam" id="PF13466">
    <property type="entry name" value="STAS_2"/>
    <property type="match status" value="1"/>
</dbReference>
<keyword evidence="3" id="KW-1185">Reference proteome</keyword>
<dbReference type="EMBL" id="JAUSWH010000014">
    <property type="protein sequence ID" value="MDQ0457334.1"/>
    <property type="molecule type" value="Genomic_DNA"/>
</dbReference>